<keyword evidence="7" id="KW-1185">Reference proteome</keyword>
<keyword evidence="2" id="KW-0175">Coiled coil</keyword>
<comment type="subcellular location">
    <subcellularLocation>
        <location evidence="1">Cell membrane</location>
        <topology evidence="1">Single-pass type II membrane protein</topology>
    </subcellularLocation>
</comment>
<evidence type="ECO:0000259" key="5">
    <source>
        <dbReference type="PROSITE" id="PS50041"/>
    </source>
</evidence>
<dbReference type="EMBL" id="JAHRIQ010072564">
    <property type="protein sequence ID" value="MEQ2245201.1"/>
    <property type="molecule type" value="Genomic_DNA"/>
</dbReference>
<feature type="coiled-coil region" evidence="2">
    <location>
        <begin position="58"/>
        <end position="109"/>
    </location>
</feature>
<feature type="compositionally biased region" description="Basic and acidic residues" evidence="3">
    <location>
        <begin position="1"/>
        <end position="20"/>
    </location>
</feature>
<keyword evidence="4" id="KW-0472">Membrane</keyword>
<feature type="region of interest" description="Disordered" evidence="3">
    <location>
        <begin position="1"/>
        <end position="25"/>
    </location>
</feature>
<organism evidence="6 7">
    <name type="scientific">Ilyodon furcidens</name>
    <name type="common">goldbreast splitfin</name>
    <dbReference type="NCBI Taxonomy" id="33524"/>
    <lineage>
        <taxon>Eukaryota</taxon>
        <taxon>Metazoa</taxon>
        <taxon>Chordata</taxon>
        <taxon>Craniata</taxon>
        <taxon>Vertebrata</taxon>
        <taxon>Euteleostomi</taxon>
        <taxon>Actinopterygii</taxon>
        <taxon>Neopterygii</taxon>
        <taxon>Teleostei</taxon>
        <taxon>Neoteleostei</taxon>
        <taxon>Acanthomorphata</taxon>
        <taxon>Ovalentaria</taxon>
        <taxon>Atherinomorphae</taxon>
        <taxon>Cyprinodontiformes</taxon>
        <taxon>Goodeidae</taxon>
        <taxon>Ilyodon</taxon>
    </lineage>
</organism>
<gene>
    <name evidence="6" type="ORF">ILYODFUR_025175</name>
</gene>
<dbReference type="Pfam" id="PF00059">
    <property type="entry name" value="Lectin_C"/>
    <property type="match status" value="1"/>
</dbReference>
<comment type="caution">
    <text evidence="6">The sequence shown here is derived from an EMBL/GenBank/DDBJ whole genome shotgun (WGS) entry which is preliminary data.</text>
</comment>
<name>A0ABV0UKA9_9TELE</name>
<dbReference type="InterPro" id="IPR001304">
    <property type="entry name" value="C-type_lectin-like"/>
</dbReference>
<keyword evidence="4" id="KW-0812">Transmembrane</keyword>
<dbReference type="InterPro" id="IPR050828">
    <property type="entry name" value="C-type_lectin/matrix_domain"/>
</dbReference>
<sequence>MLNHTEKEEGTVYDEGKLSDSKGGLSSEKEAASRRRYCQTLACCLGTFCIILVLGIIVIVYKSKNENLTVENKELKKQNQELEGEKKTLKEQIENLQDTQNELNVSRAHWSIDAYCPKKTTERKCNPCQEGWITFQTSCYAYNNAKNPHQRSWDGAQENCREKASHLTVVANQQEKDHINETSPAETEINGCWIGLRAVQGKWK</sequence>
<protein>
    <recommendedName>
        <fullName evidence="5">C-type lectin domain-containing protein</fullName>
    </recommendedName>
</protein>
<evidence type="ECO:0000256" key="2">
    <source>
        <dbReference type="SAM" id="Coils"/>
    </source>
</evidence>
<dbReference type="InterPro" id="IPR016187">
    <property type="entry name" value="CTDL_fold"/>
</dbReference>
<dbReference type="PROSITE" id="PS50041">
    <property type="entry name" value="C_TYPE_LECTIN_2"/>
    <property type="match status" value="1"/>
</dbReference>
<dbReference type="Gene3D" id="3.10.100.10">
    <property type="entry name" value="Mannose-Binding Protein A, subunit A"/>
    <property type="match status" value="1"/>
</dbReference>
<dbReference type="PANTHER" id="PTHR45710:SF26">
    <property type="entry name" value="RH26557P"/>
    <property type="match status" value="1"/>
</dbReference>
<proteinExistence type="predicted"/>
<feature type="domain" description="C-type lectin" evidence="5">
    <location>
        <begin position="135"/>
        <end position="204"/>
    </location>
</feature>
<evidence type="ECO:0000256" key="3">
    <source>
        <dbReference type="SAM" id="MobiDB-lite"/>
    </source>
</evidence>
<evidence type="ECO:0000256" key="1">
    <source>
        <dbReference type="ARBA" id="ARBA00004401"/>
    </source>
</evidence>
<keyword evidence="4" id="KW-1133">Transmembrane helix</keyword>
<reference evidence="6 7" key="1">
    <citation type="submission" date="2021-06" db="EMBL/GenBank/DDBJ databases">
        <authorList>
            <person name="Palmer J.M."/>
        </authorList>
    </citation>
    <scope>NUCLEOTIDE SEQUENCE [LARGE SCALE GENOMIC DNA]</scope>
    <source>
        <strain evidence="7">if_2019</strain>
        <tissue evidence="6">Muscle</tissue>
    </source>
</reference>
<evidence type="ECO:0000256" key="4">
    <source>
        <dbReference type="SAM" id="Phobius"/>
    </source>
</evidence>
<accession>A0ABV0UKA9</accession>
<dbReference type="InterPro" id="IPR016186">
    <property type="entry name" value="C-type_lectin-like/link_sf"/>
</dbReference>
<evidence type="ECO:0000313" key="6">
    <source>
        <dbReference type="EMBL" id="MEQ2245201.1"/>
    </source>
</evidence>
<evidence type="ECO:0000313" key="7">
    <source>
        <dbReference type="Proteomes" id="UP001482620"/>
    </source>
</evidence>
<dbReference type="SUPFAM" id="SSF56436">
    <property type="entry name" value="C-type lectin-like"/>
    <property type="match status" value="1"/>
</dbReference>
<feature type="transmembrane region" description="Helical" evidence="4">
    <location>
        <begin position="37"/>
        <end position="61"/>
    </location>
</feature>
<dbReference type="Proteomes" id="UP001482620">
    <property type="component" value="Unassembled WGS sequence"/>
</dbReference>
<dbReference type="PANTHER" id="PTHR45710">
    <property type="entry name" value="C-TYPE LECTIN DOMAIN-CONTAINING PROTEIN 180"/>
    <property type="match status" value="1"/>
</dbReference>